<dbReference type="EMBL" id="ML734553">
    <property type="protein sequence ID" value="KAB8252896.1"/>
    <property type="molecule type" value="Genomic_DNA"/>
</dbReference>
<gene>
    <name evidence="1" type="ORF">BDV35DRAFT_335138</name>
</gene>
<accession>A0A5N6HEL5</accession>
<dbReference type="Proteomes" id="UP000325434">
    <property type="component" value="Unassembled WGS sequence"/>
</dbReference>
<proteinExistence type="predicted"/>
<name>A0A5N6HEL5_ASPFL</name>
<reference evidence="1" key="1">
    <citation type="submission" date="2019-04" db="EMBL/GenBank/DDBJ databases">
        <title>Friends and foes A comparative genomics study of 23 Aspergillus species from section Flavi.</title>
        <authorList>
            <consortium name="DOE Joint Genome Institute"/>
            <person name="Kjaerbolling I."/>
            <person name="Vesth T."/>
            <person name="Frisvad J.C."/>
            <person name="Nybo J.L."/>
            <person name="Theobald S."/>
            <person name="Kildgaard S."/>
            <person name="Isbrandt T."/>
            <person name="Kuo A."/>
            <person name="Sato A."/>
            <person name="Lyhne E.K."/>
            <person name="Kogle M.E."/>
            <person name="Wiebenga A."/>
            <person name="Kun R.S."/>
            <person name="Lubbers R.J."/>
            <person name="Makela M.R."/>
            <person name="Barry K."/>
            <person name="Chovatia M."/>
            <person name="Clum A."/>
            <person name="Daum C."/>
            <person name="Haridas S."/>
            <person name="He G."/>
            <person name="LaButti K."/>
            <person name="Lipzen A."/>
            <person name="Mondo S."/>
            <person name="Riley R."/>
            <person name="Salamov A."/>
            <person name="Simmons B.A."/>
            <person name="Magnuson J.K."/>
            <person name="Henrissat B."/>
            <person name="Mortensen U.H."/>
            <person name="Larsen T.O."/>
            <person name="Devries R.P."/>
            <person name="Grigoriev I.V."/>
            <person name="Machida M."/>
            <person name="Baker S.E."/>
            <person name="Andersen M.R."/>
        </authorList>
    </citation>
    <scope>NUCLEOTIDE SEQUENCE [LARGE SCALE GENOMIC DNA]</scope>
    <source>
        <strain evidence="1">CBS 121.62</strain>
    </source>
</reference>
<protein>
    <submittedName>
        <fullName evidence="1">Uncharacterized protein</fullName>
    </submittedName>
</protein>
<organism evidence="1">
    <name type="scientific">Aspergillus flavus</name>
    <dbReference type="NCBI Taxonomy" id="5059"/>
    <lineage>
        <taxon>Eukaryota</taxon>
        <taxon>Fungi</taxon>
        <taxon>Dikarya</taxon>
        <taxon>Ascomycota</taxon>
        <taxon>Pezizomycotina</taxon>
        <taxon>Eurotiomycetes</taxon>
        <taxon>Eurotiomycetidae</taxon>
        <taxon>Eurotiales</taxon>
        <taxon>Aspergillaceae</taxon>
        <taxon>Aspergillus</taxon>
        <taxon>Aspergillus subgen. Circumdati</taxon>
    </lineage>
</organism>
<evidence type="ECO:0000313" key="1">
    <source>
        <dbReference type="EMBL" id="KAB8252896.1"/>
    </source>
</evidence>
<dbReference type="AlphaFoldDB" id="A0A5N6HEL5"/>
<sequence>MLNNVVKDLGWRMGKLYQEAVKTLLESSLPSDDAGDALFAQQFLERVIQPLSTCSA</sequence>